<dbReference type="Proteomes" id="UP000241868">
    <property type="component" value="Unassembled WGS sequence"/>
</dbReference>
<dbReference type="AlphaFoldDB" id="A0A2P7U191"/>
<name>A0A2P7U191_9NEIS</name>
<organism evidence="2 3">
    <name type="scientific">Neisseria iguanae</name>
    <dbReference type="NCBI Taxonomy" id="90242"/>
    <lineage>
        <taxon>Bacteria</taxon>
        <taxon>Pseudomonadati</taxon>
        <taxon>Pseudomonadota</taxon>
        <taxon>Betaproteobacteria</taxon>
        <taxon>Neisseriales</taxon>
        <taxon>Neisseriaceae</taxon>
        <taxon>Neisseria</taxon>
    </lineage>
</organism>
<dbReference type="RefSeq" id="WP_211296575.1">
    <property type="nucleotide sequence ID" value="NZ_PXYY01000017.1"/>
</dbReference>
<keyword evidence="3" id="KW-1185">Reference proteome</keyword>
<reference evidence="2 3" key="1">
    <citation type="submission" date="2018-03" db="EMBL/GenBank/DDBJ databases">
        <title>Neisseria weixii sp. nov., isolated from the intestinal contents of Tibetan Plateau pika (Ochotona curzoniae) in Yushu, Qinghai Province, China.</title>
        <authorList>
            <person name="Gui Z."/>
        </authorList>
    </citation>
    <scope>NUCLEOTIDE SEQUENCE [LARGE SCALE GENOMIC DNA]</scope>
    <source>
        <strain evidence="2 3">ATCC 51483</strain>
    </source>
</reference>
<comment type="caution">
    <text evidence="2">The sequence shown here is derived from an EMBL/GenBank/DDBJ whole genome shotgun (WGS) entry which is preliminary data.</text>
</comment>
<accession>A0A2P7U191</accession>
<dbReference type="GO" id="GO:0003676">
    <property type="term" value="F:nucleic acid binding"/>
    <property type="evidence" value="ECO:0007669"/>
    <property type="project" value="InterPro"/>
</dbReference>
<evidence type="ECO:0000313" key="3">
    <source>
        <dbReference type="Proteomes" id="UP000241868"/>
    </source>
</evidence>
<dbReference type="InterPro" id="IPR036397">
    <property type="entry name" value="RNaseH_sf"/>
</dbReference>
<dbReference type="PANTHER" id="PTHR46564:SF1">
    <property type="entry name" value="TRANSPOSASE"/>
    <property type="match status" value="1"/>
</dbReference>
<gene>
    <name evidence="2" type="ORF">C7N83_04345</name>
</gene>
<sequence>LKNKTDAAGAIHNGKLLNRVGSLLLPELPQNSAAVTDNAAFHKRADIQDLIEGTGHTIFWLPPYRPDFNPVEKYWARIKKIRQDWRLDCIDTLFFYFMRICTVF</sequence>
<dbReference type="Gene3D" id="3.30.420.10">
    <property type="entry name" value="Ribonuclease H-like superfamily/Ribonuclease H"/>
    <property type="match status" value="1"/>
</dbReference>
<proteinExistence type="predicted"/>
<protein>
    <submittedName>
        <fullName evidence="2">Transposase</fullName>
    </submittedName>
</protein>
<dbReference type="PANTHER" id="PTHR46564">
    <property type="entry name" value="TRANSPOSASE"/>
    <property type="match status" value="1"/>
</dbReference>
<dbReference type="EMBL" id="PXYY01000017">
    <property type="protein sequence ID" value="PSJ80729.1"/>
    <property type="molecule type" value="Genomic_DNA"/>
</dbReference>
<dbReference type="Pfam" id="PF13358">
    <property type="entry name" value="DDE_3"/>
    <property type="match status" value="1"/>
</dbReference>
<feature type="non-terminal residue" evidence="2">
    <location>
        <position position="1"/>
    </location>
</feature>
<feature type="domain" description="Tc1-like transposase DDE" evidence="1">
    <location>
        <begin position="31"/>
        <end position="93"/>
    </location>
</feature>
<dbReference type="InterPro" id="IPR038717">
    <property type="entry name" value="Tc1-like_DDE_dom"/>
</dbReference>
<evidence type="ECO:0000259" key="1">
    <source>
        <dbReference type="Pfam" id="PF13358"/>
    </source>
</evidence>
<evidence type="ECO:0000313" key="2">
    <source>
        <dbReference type="EMBL" id="PSJ80729.1"/>
    </source>
</evidence>